<dbReference type="EMBL" id="MU274907">
    <property type="protein sequence ID" value="KAI0090762.1"/>
    <property type="molecule type" value="Genomic_DNA"/>
</dbReference>
<name>A0ACB8U8Y9_9APHY</name>
<gene>
    <name evidence="1" type="ORF">BDY19DRAFT_734061</name>
</gene>
<proteinExistence type="predicted"/>
<comment type="caution">
    <text evidence="1">The sequence shown here is derived from an EMBL/GenBank/DDBJ whole genome shotgun (WGS) entry which is preliminary data.</text>
</comment>
<reference evidence="1" key="1">
    <citation type="journal article" date="2021" name="Environ. Microbiol.">
        <title>Gene family expansions and transcriptome signatures uncover fungal adaptations to wood decay.</title>
        <authorList>
            <person name="Hage H."/>
            <person name="Miyauchi S."/>
            <person name="Viragh M."/>
            <person name="Drula E."/>
            <person name="Min B."/>
            <person name="Chaduli D."/>
            <person name="Navarro D."/>
            <person name="Favel A."/>
            <person name="Norest M."/>
            <person name="Lesage-Meessen L."/>
            <person name="Balint B."/>
            <person name="Merenyi Z."/>
            <person name="de Eugenio L."/>
            <person name="Morin E."/>
            <person name="Martinez A.T."/>
            <person name="Baldrian P."/>
            <person name="Stursova M."/>
            <person name="Martinez M.J."/>
            <person name="Novotny C."/>
            <person name="Magnuson J.K."/>
            <person name="Spatafora J.W."/>
            <person name="Maurice S."/>
            <person name="Pangilinan J."/>
            <person name="Andreopoulos W."/>
            <person name="LaButti K."/>
            <person name="Hundley H."/>
            <person name="Na H."/>
            <person name="Kuo A."/>
            <person name="Barry K."/>
            <person name="Lipzen A."/>
            <person name="Henrissat B."/>
            <person name="Riley R."/>
            <person name="Ahrendt S."/>
            <person name="Nagy L.G."/>
            <person name="Grigoriev I.V."/>
            <person name="Martin F."/>
            <person name="Rosso M.N."/>
        </authorList>
    </citation>
    <scope>NUCLEOTIDE SEQUENCE</scope>
    <source>
        <strain evidence="1">CBS 384.51</strain>
    </source>
</reference>
<sequence length="270" mass="29890">MPIIIEEEEPYRHHHRRHHSHRRHRSRYRCCSGYNFRMHSTERFRCAASLTFFLLLAAFVLYLLVTLSLPIIRQIYLFQLSFAAQNGQASTTPDFRFGVWGFCASTPVAIPSVFTKDGGECTSSKLGYNIPQDVLNLTGYPPDVTNALSKALTVLLILHPVSAGLALQTLFLSLFIRSQYFTIFALISSIVTAVVGSVVLAADLALKIVANDRLKGVLNGALSVSWGDGVWMIVAAVALSWLSVIALSSIACRCCGVRRKHGWYGDGYYG</sequence>
<protein>
    <submittedName>
        <fullName evidence="1">Uncharacterized protein</fullName>
    </submittedName>
</protein>
<dbReference type="Proteomes" id="UP001055072">
    <property type="component" value="Unassembled WGS sequence"/>
</dbReference>
<evidence type="ECO:0000313" key="1">
    <source>
        <dbReference type="EMBL" id="KAI0090762.1"/>
    </source>
</evidence>
<evidence type="ECO:0000313" key="2">
    <source>
        <dbReference type="Proteomes" id="UP001055072"/>
    </source>
</evidence>
<accession>A0ACB8U8Y9</accession>
<organism evidence="1 2">
    <name type="scientific">Irpex rosettiformis</name>
    <dbReference type="NCBI Taxonomy" id="378272"/>
    <lineage>
        <taxon>Eukaryota</taxon>
        <taxon>Fungi</taxon>
        <taxon>Dikarya</taxon>
        <taxon>Basidiomycota</taxon>
        <taxon>Agaricomycotina</taxon>
        <taxon>Agaricomycetes</taxon>
        <taxon>Polyporales</taxon>
        <taxon>Irpicaceae</taxon>
        <taxon>Irpex</taxon>
    </lineage>
</organism>
<keyword evidence="2" id="KW-1185">Reference proteome</keyword>